<dbReference type="SMART" id="SM00421">
    <property type="entry name" value="HTH_LUXR"/>
    <property type="match status" value="1"/>
</dbReference>
<evidence type="ECO:0000256" key="3">
    <source>
        <dbReference type="ARBA" id="ARBA00023163"/>
    </source>
</evidence>
<evidence type="ECO:0000313" key="4">
    <source>
        <dbReference type="EMBL" id="KUZ96771.1"/>
    </source>
</evidence>
<accession>A0A102J5U5</accession>
<dbReference type="EMBL" id="LOTN01000002">
    <property type="protein sequence ID" value="KUZ96771.1"/>
    <property type="molecule type" value="Genomic_DNA"/>
</dbReference>
<dbReference type="GO" id="GO:0003677">
    <property type="term" value="F:DNA binding"/>
    <property type="evidence" value="ECO:0007669"/>
    <property type="project" value="UniProtKB-KW"/>
</dbReference>
<protein>
    <submittedName>
        <fullName evidence="4">LuxR family transcriptional regulator</fullName>
    </submittedName>
</protein>
<dbReference type="Proteomes" id="UP000065521">
    <property type="component" value="Unassembled WGS sequence"/>
</dbReference>
<dbReference type="SUPFAM" id="SSF46894">
    <property type="entry name" value="C-terminal effector domain of the bipartite response regulators"/>
    <property type="match status" value="1"/>
</dbReference>
<dbReference type="InterPro" id="IPR000792">
    <property type="entry name" value="Tscrpt_reg_LuxR_C"/>
</dbReference>
<gene>
    <name evidence="4" type="ORF">WI38_03130</name>
</gene>
<dbReference type="Gene3D" id="1.10.10.10">
    <property type="entry name" value="Winged helix-like DNA-binding domain superfamily/Winged helix DNA-binding domain"/>
    <property type="match status" value="1"/>
</dbReference>
<keyword evidence="2" id="KW-0238">DNA-binding</keyword>
<comment type="caution">
    <text evidence="4">The sequence shown here is derived from an EMBL/GenBank/DDBJ whole genome shotgun (WGS) entry which is preliminary data.</text>
</comment>
<keyword evidence="3" id="KW-0804">Transcription</keyword>
<dbReference type="PANTHER" id="PTHR44688">
    <property type="entry name" value="DNA-BINDING TRANSCRIPTIONAL ACTIVATOR DEVR_DOSR"/>
    <property type="match status" value="1"/>
</dbReference>
<proteinExistence type="predicted"/>
<dbReference type="AlphaFoldDB" id="A0A102J5U5"/>
<keyword evidence="1" id="KW-0805">Transcription regulation</keyword>
<dbReference type="PANTHER" id="PTHR44688:SF16">
    <property type="entry name" value="DNA-BINDING TRANSCRIPTIONAL ACTIVATOR DEVR_DOSR"/>
    <property type="match status" value="1"/>
</dbReference>
<dbReference type="InterPro" id="IPR036388">
    <property type="entry name" value="WH-like_DNA-bd_sf"/>
</dbReference>
<evidence type="ECO:0000313" key="5">
    <source>
        <dbReference type="Proteomes" id="UP000065521"/>
    </source>
</evidence>
<dbReference type="Pfam" id="PF00196">
    <property type="entry name" value="GerE"/>
    <property type="match status" value="1"/>
</dbReference>
<dbReference type="InterPro" id="IPR016032">
    <property type="entry name" value="Sig_transdc_resp-reg_C-effctor"/>
</dbReference>
<name>A0A102J5U5_9BURK</name>
<dbReference type="PRINTS" id="PR00038">
    <property type="entry name" value="HTHLUXR"/>
</dbReference>
<organism evidence="4 5">
    <name type="scientific">Burkholderia ubonensis</name>
    <dbReference type="NCBI Taxonomy" id="101571"/>
    <lineage>
        <taxon>Bacteria</taxon>
        <taxon>Pseudomonadati</taxon>
        <taxon>Pseudomonadota</taxon>
        <taxon>Betaproteobacteria</taxon>
        <taxon>Burkholderiales</taxon>
        <taxon>Burkholderiaceae</taxon>
        <taxon>Burkholderia</taxon>
        <taxon>Burkholderia cepacia complex</taxon>
    </lineage>
</organism>
<sequence length="360" mass="40439">MSDKHAALAGHIRRLCSLGVEPRLVIPHVIEAARQIVGADWGMFFYADECHVLTDVYSENDAVYTVLPAYFANVHNTPQQEVLGVTFSDAMRRGRGFDNSARYEGALLSSAMYADLWQPVSMRHCLELTATDGTRGWGSLQLSRSPGSAPFSDRNHRDLEPFARHLAHALSRPVQAPLHEAEGSLSAIVVADDAGRILLHNADSIRMLALATGEPLAFYRADRVPDWLAPLLTNVSRIWRGHPAPPATLERRTTAGRFRFKAYRFADAGAMQREFAIVIYIEHFPPLELEIERLGFRFGLTERQRELCTQLVLGRSHSEIARCLALRDSTVVDHVRKIYRKLDVHNHDELRSVFRLGAQG</sequence>
<dbReference type="RefSeq" id="WP_059631220.1">
    <property type="nucleotide sequence ID" value="NZ_CP013370.1"/>
</dbReference>
<evidence type="ECO:0000256" key="2">
    <source>
        <dbReference type="ARBA" id="ARBA00023125"/>
    </source>
</evidence>
<reference evidence="4 5" key="1">
    <citation type="submission" date="2015-11" db="EMBL/GenBank/DDBJ databases">
        <title>Expanding the genomic diversity of Burkholderia species for the development of highly accurate diagnostics.</title>
        <authorList>
            <person name="Sahl J."/>
            <person name="Keim P."/>
            <person name="Wagner D."/>
        </authorList>
    </citation>
    <scope>NUCLEOTIDE SEQUENCE [LARGE SCALE GENOMIC DNA]</scope>
    <source>
        <strain evidence="4 5">RF32-BP4</strain>
    </source>
</reference>
<evidence type="ECO:0000256" key="1">
    <source>
        <dbReference type="ARBA" id="ARBA00023015"/>
    </source>
</evidence>
<dbReference type="GO" id="GO:0006355">
    <property type="term" value="P:regulation of DNA-templated transcription"/>
    <property type="evidence" value="ECO:0007669"/>
    <property type="project" value="InterPro"/>
</dbReference>